<dbReference type="GO" id="GO:0016787">
    <property type="term" value="F:hydrolase activity"/>
    <property type="evidence" value="ECO:0007669"/>
    <property type="project" value="UniProtKB-KW"/>
</dbReference>
<gene>
    <name evidence="5" type="ORF">ACFSJC_09705</name>
</gene>
<evidence type="ECO:0000313" key="6">
    <source>
        <dbReference type="Proteomes" id="UP001597337"/>
    </source>
</evidence>
<dbReference type="InterPro" id="IPR044946">
    <property type="entry name" value="Restrct_endonuc_typeI_TRD_sf"/>
</dbReference>
<comment type="similarity">
    <text evidence="1">Belongs to the type-I restriction system S methylase family.</text>
</comment>
<dbReference type="InterPro" id="IPR000055">
    <property type="entry name" value="Restrct_endonuc_typeI_TRD"/>
</dbReference>
<evidence type="ECO:0000256" key="3">
    <source>
        <dbReference type="ARBA" id="ARBA00023125"/>
    </source>
</evidence>
<dbReference type="EMBL" id="JBHUHX010000019">
    <property type="protein sequence ID" value="MFD2112112.1"/>
    <property type="molecule type" value="Genomic_DNA"/>
</dbReference>
<proteinExistence type="inferred from homology"/>
<name>A0ABW4Y909_9GAMM</name>
<accession>A0ABW4Y909</accession>
<feature type="domain" description="Type I restriction modification DNA specificity" evidence="4">
    <location>
        <begin position="14"/>
        <end position="186"/>
    </location>
</feature>
<evidence type="ECO:0000313" key="5">
    <source>
        <dbReference type="EMBL" id="MFD2112112.1"/>
    </source>
</evidence>
<dbReference type="CDD" id="cd16961">
    <property type="entry name" value="RMtype1_S_TRD-CR_like"/>
    <property type="match status" value="1"/>
</dbReference>
<dbReference type="PANTHER" id="PTHR30408:SF12">
    <property type="entry name" value="TYPE I RESTRICTION ENZYME MJAVIII SPECIFICITY SUBUNIT"/>
    <property type="match status" value="1"/>
</dbReference>
<sequence>MKAGYKQTEIGVIPEDWEVKSVFEIGQIKTGPFGTLLKANEYSVNDGVPLISVGEVGQGSFRVTENTPRVPERVVRRLPQYVLRTGDIVFGRKGAVERSALISKAEDGWFLGSDGISIRPSGHHHPPYLAAQFQSSAVQSWLTQNATGTTMPSLNQGVLRRVQIPLATESEQRAIATALSDVDALLNGLDRLIAKKRDLKQAAMQQLLTGRTRLPGFQGDWEKRDLRSEIAHLKAGVSVNSTEDDLTPEYPCVLKTSALSNGVFFPNEAKRIKAQDLYRAVITPKRDTILISRMNTPDLVGEIAYIPRDFPWLFLPDRLWMTQFHRDSAVNVRWLAYLLSSKEYKIRLKEIATGTSGSMKNISKDAILSLPIHFPTSEEQTAIAEVLSDMDAEITALEARRDKTRALKQGMMQELLTGRTRLI</sequence>
<dbReference type="SUPFAM" id="SSF116734">
    <property type="entry name" value="DNA methylase specificity domain"/>
    <property type="match status" value="2"/>
</dbReference>
<protein>
    <submittedName>
        <fullName evidence="5">Restriction endonuclease subunit S</fullName>
        <ecNumber evidence="5">3.1.21.-</ecNumber>
    </submittedName>
</protein>
<dbReference type="PANTHER" id="PTHR30408">
    <property type="entry name" value="TYPE-1 RESTRICTION ENZYME ECOKI SPECIFICITY PROTEIN"/>
    <property type="match status" value="1"/>
</dbReference>
<evidence type="ECO:0000256" key="2">
    <source>
        <dbReference type="ARBA" id="ARBA00022747"/>
    </source>
</evidence>
<keyword evidence="3" id="KW-0238">DNA-binding</keyword>
<dbReference type="InterPro" id="IPR052021">
    <property type="entry name" value="Type-I_RS_S_subunit"/>
</dbReference>
<keyword evidence="5" id="KW-0540">Nuclease</keyword>
<dbReference type="EC" id="3.1.21.-" evidence="5"/>
<evidence type="ECO:0000259" key="4">
    <source>
        <dbReference type="Pfam" id="PF01420"/>
    </source>
</evidence>
<keyword evidence="6" id="KW-1185">Reference proteome</keyword>
<feature type="domain" description="Type I restriction modification DNA specificity" evidence="4">
    <location>
        <begin position="220"/>
        <end position="401"/>
    </location>
</feature>
<dbReference type="RefSeq" id="WP_386026127.1">
    <property type="nucleotide sequence ID" value="NZ_JBHUHX010000019.1"/>
</dbReference>
<keyword evidence="5" id="KW-0378">Hydrolase</keyword>
<dbReference type="Pfam" id="PF01420">
    <property type="entry name" value="Methylase_S"/>
    <property type="match status" value="2"/>
</dbReference>
<dbReference type="Gene3D" id="3.90.220.20">
    <property type="entry name" value="DNA methylase specificity domains"/>
    <property type="match status" value="2"/>
</dbReference>
<organism evidence="5 6">
    <name type="scientific">Thiorhodococcus fuscus</name>
    <dbReference type="NCBI Taxonomy" id="527200"/>
    <lineage>
        <taxon>Bacteria</taxon>
        <taxon>Pseudomonadati</taxon>
        <taxon>Pseudomonadota</taxon>
        <taxon>Gammaproteobacteria</taxon>
        <taxon>Chromatiales</taxon>
        <taxon>Chromatiaceae</taxon>
        <taxon>Thiorhodococcus</taxon>
    </lineage>
</organism>
<keyword evidence="2" id="KW-0680">Restriction system</keyword>
<evidence type="ECO:0000256" key="1">
    <source>
        <dbReference type="ARBA" id="ARBA00010923"/>
    </source>
</evidence>
<reference evidence="6" key="1">
    <citation type="journal article" date="2019" name="Int. J. Syst. Evol. Microbiol.">
        <title>The Global Catalogue of Microorganisms (GCM) 10K type strain sequencing project: providing services to taxonomists for standard genome sequencing and annotation.</title>
        <authorList>
            <consortium name="The Broad Institute Genomics Platform"/>
            <consortium name="The Broad Institute Genome Sequencing Center for Infectious Disease"/>
            <person name="Wu L."/>
            <person name="Ma J."/>
        </authorList>
    </citation>
    <scope>NUCLEOTIDE SEQUENCE [LARGE SCALE GENOMIC DNA]</scope>
    <source>
        <strain evidence="6">KACC 12597</strain>
    </source>
</reference>
<keyword evidence="5" id="KW-0255">Endonuclease</keyword>
<dbReference type="Proteomes" id="UP001597337">
    <property type="component" value="Unassembled WGS sequence"/>
</dbReference>
<dbReference type="GO" id="GO:0004519">
    <property type="term" value="F:endonuclease activity"/>
    <property type="evidence" value="ECO:0007669"/>
    <property type="project" value="UniProtKB-KW"/>
</dbReference>
<comment type="caution">
    <text evidence="5">The sequence shown here is derived from an EMBL/GenBank/DDBJ whole genome shotgun (WGS) entry which is preliminary data.</text>
</comment>
<dbReference type="Gene3D" id="1.10.287.1120">
    <property type="entry name" value="Bipartite methylase S protein"/>
    <property type="match status" value="1"/>
</dbReference>